<gene>
    <name evidence="2" type="ORF">BN381_50042</name>
</gene>
<evidence type="ECO:0000313" key="3">
    <source>
        <dbReference type="Proteomes" id="UP000018291"/>
    </source>
</evidence>
<sequence length="127" mass="14202">MLGVHEFILRRLWAAGRGVISHDSALLVHQLCDINPTHVHLTIPTSYRISRAGGERYSIHRADLEPEEITRIEAVTLTSIRRTLADSVGSVPDYLVRQAPDSAADRGAIRPAERDELTDRLSRDLVK</sequence>
<reference evidence="2 3" key="1">
    <citation type="journal article" date="2013" name="ISME J.">
        <title>Metabolic model for the filamentous 'Candidatus Microthrix parvicella' based on genomic and metagenomic analyses.</title>
        <authorList>
            <person name="Jon McIlroy S."/>
            <person name="Kristiansen R."/>
            <person name="Albertsen M."/>
            <person name="Michael Karst S."/>
            <person name="Rossetti S."/>
            <person name="Lund Nielsen J."/>
            <person name="Tandoi V."/>
            <person name="James Seviour R."/>
            <person name="Nielsen P.H."/>
        </authorList>
    </citation>
    <scope>NUCLEOTIDE SEQUENCE [LARGE SCALE GENOMIC DNA]</scope>
    <source>
        <strain evidence="2 3">RN1</strain>
    </source>
</reference>
<dbReference type="eggNOG" id="COG5340">
    <property type="taxonomic scope" value="Bacteria"/>
</dbReference>
<dbReference type="AlphaFoldDB" id="R4Z2M3"/>
<evidence type="ECO:0000256" key="1">
    <source>
        <dbReference type="SAM" id="MobiDB-lite"/>
    </source>
</evidence>
<evidence type="ECO:0000313" key="2">
    <source>
        <dbReference type="EMBL" id="CCM64900.1"/>
    </source>
</evidence>
<proteinExistence type="predicted"/>
<dbReference type="HOGENOM" id="CLU_119019_2_0_11"/>
<feature type="compositionally biased region" description="Basic and acidic residues" evidence="1">
    <location>
        <begin position="103"/>
        <end position="127"/>
    </location>
</feature>
<accession>R4Z2M3</accession>
<name>R4Z2M3_9ACTN</name>
<dbReference type="EMBL" id="CANL01000045">
    <property type="protein sequence ID" value="CCM64900.1"/>
    <property type="molecule type" value="Genomic_DNA"/>
</dbReference>
<dbReference type="STRING" id="1229780.BN381_50042"/>
<keyword evidence="3" id="KW-1185">Reference proteome</keyword>
<comment type="caution">
    <text evidence="2">The sequence shown here is derived from an EMBL/GenBank/DDBJ whole genome shotgun (WGS) entry which is preliminary data.</text>
</comment>
<protein>
    <submittedName>
        <fullName evidence="2">Uncharacterized protein</fullName>
    </submittedName>
</protein>
<dbReference type="Proteomes" id="UP000018291">
    <property type="component" value="Unassembled WGS sequence"/>
</dbReference>
<organism evidence="2 3">
    <name type="scientific">Candidatus Neomicrothrix parvicella RN1</name>
    <dbReference type="NCBI Taxonomy" id="1229780"/>
    <lineage>
        <taxon>Bacteria</taxon>
        <taxon>Bacillati</taxon>
        <taxon>Actinomycetota</taxon>
        <taxon>Acidimicrobiia</taxon>
        <taxon>Acidimicrobiales</taxon>
        <taxon>Microthrixaceae</taxon>
        <taxon>Candidatus Neomicrothrix</taxon>
    </lineage>
</organism>
<feature type="region of interest" description="Disordered" evidence="1">
    <location>
        <begin position="101"/>
        <end position="127"/>
    </location>
</feature>